<evidence type="ECO:0000313" key="3">
    <source>
        <dbReference type="Proteomes" id="UP000218165"/>
    </source>
</evidence>
<dbReference type="KEGG" id="brz:CFK38_15180"/>
<evidence type="ECO:0000313" key="2">
    <source>
        <dbReference type="EMBL" id="ATG52719.1"/>
    </source>
</evidence>
<evidence type="ECO:0000256" key="1">
    <source>
        <dbReference type="SAM" id="MobiDB-lite"/>
    </source>
</evidence>
<dbReference type="AlphaFoldDB" id="A0A291GQT0"/>
<reference evidence="3" key="1">
    <citation type="submission" date="2017-09" db="EMBL/GenBank/DDBJ databases">
        <title>Brachybacterium sp. VM2412.</title>
        <authorList>
            <person name="Tak E.J."/>
            <person name="Bae J.-W."/>
        </authorList>
    </citation>
    <scope>NUCLEOTIDE SEQUENCE [LARGE SCALE GENOMIC DNA]</scope>
    <source>
        <strain evidence="3">VM2412</strain>
    </source>
</reference>
<keyword evidence="3" id="KW-1185">Reference proteome</keyword>
<name>A0A291GQT0_9MICO</name>
<gene>
    <name evidence="2" type="ORF">CFK38_15180</name>
</gene>
<dbReference type="Proteomes" id="UP000218165">
    <property type="component" value="Chromosome"/>
</dbReference>
<dbReference type="EMBL" id="CP023563">
    <property type="protein sequence ID" value="ATG52719.1"/>
    <property type="molecule type" value="Genomic_DNA"/>
</dbReference>
<protein>
    <submittedName>
        <fullName evidence="2">Uncharacterized protein</fullName>
    </submittedName>
</protein>
<organism evidence="2 3">
    <name type="scientific">Brachybacterium vulturis</name>
    <dbReference type="NCBI Taxonomy" id="2017484"/>
    <lineage>
        <taxon>Bacteria</taxon>
        <taxon>Bacillati</taxon>
        <taxon>Actinomycetota</taxon>
        <taxon>Actinomycetes</taxon>
        <taxon>Micrococcales</taxon>
        <taxon>Dermabacteraceae</taxon>
        <taxon>Brachybacterium</taxon>
    </lineage>
</organism>
<proteinExistence type="predicted"/>
<sequence>MAGLLVRRSIGVLDDSFLSCGHGWSHESAVHKLPGSQKVCDLVLFDRPGGDERGSGDASTGREDAGMRGAGRGAGAAI</sequence>
<accession>A0A291GQT0</accession>
<feature type="region of interest" description="Disordered" evidence="1">
    <location>
        <begin position="47"/>
        <end position="78"/>
    </location>
</feature>
<feature type="compositionally biased region" description="Basic and acidic residues" evidence="1">
    <location>
        <begin position="48"/>
        <end position="66"/>
    </location>
</feature>
<feature type="compositionally biased region" description="Gly residues" evidence="1">
    <location>
        <begin position="68"/>
        <end position="78"/>
    </location>
</feature>